<evidence type="ECO:0000313" key="3">
    <source>
        <dbReference type="Proteomes" id="UP000698800"/>
    </source>
</evidence>
<protein>
    <submittedName>
        <fullName evidence="2">Uncharacterized protein</fullName>
    </submittedName>
</protein>
<reference evidence="2" key="1">
    <citation type="submission" date="2021-03" db="EMBL/GenBank/DDBJ databases">
        <title>Comparative genomics and phylogenomic investigation of the class Geoglossomycetes provide insights into ecological specialization and systematics.</title>
        <authorList>
            <person name="Melie T."/>
            <person name="Pirro S."/>
            <person name="Miller A.N."/>
            <person name="Quandt A."/>
        </authorList>
    </citation>
    <scope>NUCLEOTIDE SEQUENCE</scope>
    <source>
        <strain evidence="2">GBOQ0MN5Z8</strain>
    </source>
</reference>
<name>A0A9P8HXP5_9PEZI</name>
<feature type="compositionally biased region" description="Low complexity" evidence="1">
    <location>
        <begin position="42"/>
        <end position="55"/>
    </location>
</feature>
<dbReference type="AlphaFoldDB" id="A0A9P8HXP5"/>
<dbReference type="Proteomes" id="UP000698800">
    <property type="component" value="Unassembled WGS sequence"/>
</dbReference>
<sequence length="236" mass="25876">MGLPSFTSSGFVPPPPAYGDIALSNGEVEQSGGSEPTGSGGRLLQQQRQQQQQQQSISVPKWKEWWWAWIEKRAQRRAQATTPGTAEQGFQLGDFTVSPSPDAATTSAAIPDPTAPTLFLTSVGPNKPELGVVRATIDQLEAWGEEIKRQLDNAVRGEALAKAGEAAARQGKAAAEQGESVARDARAEAEKREKEALCKLQTEVTKRRRDTELWGEREAAWEKEKEKLLSRIRDLE</sequence>
<evidence type="ECO:0000256" key="1">
    <source>
        <dbReference type="SAM" id="MobiDB-lite"/>
    </source>
</evidence>
<accession>A0A9P8HXP5</accession>
<proteinExistence type="predicted"/>
<feature type="region of interest" description="Disordered" evidence="1">
    <location>
        <begin position="1"/>
        <end position="59"/>
    </location>
</feature>
<feature type="compositionally biased region" description="Polar residues" evidence="1">
    <location>
        <begin position="1"/>
        <end position="10"/>
    </location>
</feature>
<comment type="caution">
    <text evidence="2">The sequence shown here is derived from an EMBL/GenBank/DDBJ whole genome shotgun (WGS) entry which is preliminary data.</text>
</comment>
<keyword evidence="3" id="KW-1185">Reference proteome</keyword>
<organism evidence="2 3">
    <name type="scientific">Glutinoglossum americanum</name>
    <dbReference type="NCBI Taxonomy" id="1670608"/>
    <lineage>
        <taxon>Eukaryota</taxon>
        <taxon>Fungi</taxon>
        <taxon>Dikarya</taxon>
        <taxon>Ascomycota</taxon>
        <taxon>Pezizomycotina</taxon>
        <taxon>Geoglossomycetes</taxon>
        <taxon>Geoglossales</taxon>
        <taxon>Geoglossaceae</taxon>
        <taxon>Glutinoglossum</taxon>
    </lineage>
</organism>
<dbReference type="EMBL" id="JAGHQL010000209">
    <property type="protein sequence ID" value="KAH0536385.1"/>
    <property type="molecule type" value="Genomic_DNA"/>
</dbReference>
<feature type="compositionally biased region" description="Low complexity" evidence="1">
    <location>
        <begin position="96"/>
        <end position="112"/>
    </location>
</feature>
<feature type="region of interest" description="Disordered" evidence="1">
    <location>
        <begin position="76"/>
        <end position="112"/>
    </location>
</feature>
<feature type="compositionally biased region" description="Polar residues" evidence="1">
    <location>
        <begin position="27"/>
        <end position="37"/>
    </location>
</feature>
<evidence type="ECO:0000313" key="2">
    <source>
        <dbReference type="EMBL" id="KAH0536385.1"/>
    </source>
</evidence>
<gene>
    <name evidence="2" type="ORF">FGG08_006735</name>
</gene>